<evidence type="ECO:0000256" key="4">
    <source>
        <dbReference type="ARBA" id="ARBA00023319"/>
    </source>
</evidence>
<keyword evidence="2" id="KW-1064">Adaptive immunity</keyword>
<keyword evidence="5" id="KW-0391">Immunity</keyword>
<evidence type="ECO:0000256" key="1">
    <source>
        <dbReference type="ARBA" id="ARBA00022729"/>
    </source>
</evidence>
<keyword evidence="5" id="KW-1279">T cell receptor</keyword>
<gene>
    <name evidence="8" type="ORF">mPipKuh1_007730</name>
</gene>
<proteinExistence type="predicted"/>
<evidence type="ECO:0000256" key="2">
    <source>
        <dbReference type="ARBA" id="ARBA00023130"/>
    </source>
</evidence>
<dbReference type="PANTHER" id="PTHR19367:SF18">
    <property type="entry name" value="T CELL RECEPTOR ALPHA VARIABLE 16"/>
    <property type="match status" value="1"/>
</dbReference>
<evidence type="ECO:0000256" key="5">
    <source>
        <dbReference type="ARBA" id="ARBA00043266"/>
    </source>
</evidence>
<comment type="caution">
    <text evidence="8">The sequence shown here is derived from an EMBL/GenBank/DDBJ whole genome shotgun (WGS) entry which is preliminary data.</text>
</comment>
<evidence type="ECO:0000313" key="9">
    <source>
        <dbReference type="Proteomes" id="UP000558488"/>
    </source>
</evidence>
<evidence type="ECO:0000256" key="6">
    <source>
        <dbReference type="SAM" id="MobiDB-lite"/>
    </source>
</evidence>
<dbReference type="Gene3D" id="2.60.40.10">
    <property type="entry name" value="Immunoglobulins"/>
    <property type="match status" value="1"/>
</dbReference>
<dbReference type="SMART" id="SM00406">
    <property type="entry name" value="IGv"/>
    <property type="match status" value="1"/>
</dbReference>
<dbReference type="EMBL" id="JACAGB010000001">
    <property type="protein sequence ID" value="KAF6392526.1"/>
    <property type="molecule type" value="Genomic_DNA"/>
</dbReference>
<sequence>MVSSEGAVVEISCNHSISNAYNFFWYLHFPGCAPRLLVKGSRPSQEGRYNMTYERFSSSLLILQVQVADAATYYCAVEDTEAENPRSAEQKQGESTAFAGGRQESSNNCFPPNSVFPKLLCLALLLKCILSSDTLCIIKLSVQW</sequence>
<keyword evidence="1" id="KW-0732">Signal</keyword>
<dbReference type="InterPro" id="IPR007110">
    <property type="entry name" value="Ig-like_dom"/>
</dbReference>
<dbReference type="InterPro" id="IPR036179">
    <property type="entry name" value="Ig-like_dom_sf"/>
</dbReference>
<dbReference type="GO" id="GO:0002250">
    <property type="term" value="P:adaptive immune response"/>
    <property type="evidence" value="ECO:0007669"/>
    <property type="project" value="UniProtKB-KW"/>
</dbReference>
<dbReference type="Pfam" id="PF07686">
    <property type="entry name" value="V-set"/>
    <property type="match status" value="1"/>
</dbReference>
<dbReference type="GO" id="GO:0042101">
    <property type="term" value="C:T cell receptor complex"/>
    <property type="evidence" value="ECO:0007669"/>
    <property type="project" value="UniProtKB-KW"/>
</dbReference>
<evidence type="ECO:0000256" key="3">
    <source>
        <dbReference type="ARBA" id="ARBA00023170"/>
    </source>
</evidence>
<dbReference type="InterPro" id="IPR051287">
    <property type="entry name" value="TCR_variable_region"/>
</dbReference>
<feature type="region of interest" description="Disordered" evidence="6">
    <location>
        <begin position="82"/>
        <end position="103"/>
    </location>
</feature>
<dbReference type="Proteomes" id="UP000558488">
    <property type="component" value="Unassembled WGS sequence"/>
</dbReference>
<feature type="domain" description="Ig-like" evidence="7">
    <location>
        <begin position="1"/>
        <end position="89"/>
    </location>
</feature>
<dbReference type="InterPro" id="IPR013106">
    <property type="entry name" value="Ig_V-set"/>
</dbReference>
<dbReference type="PROSITE" id="PS50835">
    <property type="entry name" value="IG_LIKE"/>
    <property type="match status" value="1"/>
</dbReference>
<organism evidence="8 9">
    <name type="scientific">Pipistrellus kuhlii</name>
    <name type="common">Kuhl's pipistrelle</name>
    <dbReference type="NCBI Taxonomy" id="59472"/>
    <lineage>
        <taxon>Eukaryota</taxon>
        <taxon>Metazoa</taxon>
        <taxon>Chordata</taxon>
        <taxon>Craniata</taxon>
        <taxon>Vertebrata</taxon>
        <taxon>Euteleostomi</taxon>
        <taxon>Mammalia</taxon>
        <taxon>Eutheria</taxon>
        <taxon>Laurasiatheria</taxon>
        <taxon>Chiroptera</taxon>
        <taxon>Yangochiroptera</taxon>
        <taxon>Vespertilionidae</taxon>
        <taxon>Pipistrellus</taxon>
    </lineage>
</organism>
<dbReference type="SUPFAM" id="SSF48726">
    <property type="entry name" value="Immunoglobulin"/>
    <property type="match status" value="1"/>
</dbReference>
<reference evidence="8 9" key="1">
    <citation type="journal article" date="2020" name="Nature">
        <title>Six reference-quality genomes reveal evolution of bat adaptations.</title>
        <authorList>
            <person name="Jebb D."/>
            <person name="Huang Z."/>
            <person name="Pippel M."/>
            <person name="Hughes G.M."/>
            <person name="Lavrichenko K."/>
            <person name="Devanna P."/>
            <person name="Winkler S."/>
            <person name="Jermiin L.S."/>
            <person name="Skirmuntt E.C."/>
            <person name="Katzourakis A."/>
            <person name="Burkitt-Gray L."/>
            <person name="Ray D.A."/>
            <person name="Sullivan K.A.M."/>
            <person name="Roscito J.G."/>
            <person name="Kirilenko B.M."/>
            <person name="Davalos L.M."/>
            <person name="Corthals A.P."/>
            <person name="Power M.L."/>
            <person name="Jones G."/>
            <person name="Ransome R.D."/>
            <person name="Dechmann D.K.N."/>
            <person name="Locatelli A.G."/>
            <person name="Puechmaille S.J."/>
            <person name="Fedrigo O."/>
            <person name="Jarvis E.D."/>
            <person name="Hiller M."/>
            <person name="Vernes S.C."/>
            <person name="Myers E.W."/>
            <person name="Teeling E.C."/>
        </authorList>
    </citation>
    <scope>NUCLEOTIDE SEQUENCE [LARGE SCALE GENOMIC DNA]</scope>
    <source>
        <strain evidence="8">MPipKuh1</strain>
        <tissue evidence="8">Flight muscle</tissue>
    </source>
</reference>
<evidence type="ECO:0000313" key="8">
    <source>
        <dbReference type="EMBL" id="KAF6392526.1"/>
    </source>
</evidence>
<evidence type="ECO:0000259" key="7">
    <source>
        <dbReference type="PROSITE" id="PS50835"/>
    </source>
</evidence>
<keyword evidence="9" id="KW-1185">Reference proteome</keyword>
<feature type="compositionally biased region" description="Basic and acidic residues" evidence="6">
    <location>
        <begin position="83"/>
        <end position="92"/>
    </location>
</feature>
<dbReference type="AlphaFoldDB" id="A0A7J8B220"/>
<name>A0A7J8B220_PIPKU</name>
<keyword evidence="4" id="KW-0393">Immunoglobulin domain</keyword>
<protein>
    <recommendedName>
        <fullName evidence="7">Ig-like domain-containing protein</fullName>
    </recommendedName>
</protein>
<dbReference type="PANTHER" id="PTHR19367">
    <property type="entry name" value="T-CELL RECEPTOR ALPHA CHAIN V REGION"/>
    <property type="match status" value="1"/>
</dbReference>
<keyword evidence="3" id="KW-0675">Receptor</keyword>
<accession>A0A7J8B220</accession>
<dbReference type="InterPro" id="IPR013783">
    <property type="entry name" value="Ig-like_fold"/>
</dbReference>